<evidence type="ECO:0000313" key="1">
    <source>
        <dbReference type="EMBL" id="KIP61853.1"/>
    </source>
</evidence>
<evidence type="ECO:0008006" key="3">
    <source>
        <dbReference type="Google" id="ProtNLM"/>
    </source>
</evidence>
<organism evidence="1 2">
    <name type="scientific">Prevotella pectinovora</name>
    <dbReference type="NCBI Taxonomy" id="1602169"/>
    <lineage>
        <taxon>Bacteria</taxon>
        <taxon>Pseudomonadati</taxon>
        <taxon>Bacteroidota</taxon>
        <taxon>Bacteroidia</taxon>
        <taxon>Bacteroidales</taxon>
        <taxon>Prevotellaceae</taxon>
        <taxon>Prevotella</taxon>
    </lineage>
</organism>
<dbReference type="Proteomes" id="UP000032046">
    <property type="component" value="Unassembled WGS sequence"/>
</dbReference>
<dbReference type="AlphaFoldDB" id="A0A0D0HBY1"/>
<gene>
    <name evidence="1" type="ORF">ST44_07950</name>
</gene>
<dbReference type="InterPro" id="IPR021670">
    <property type="entry name" value="DUF3256"/>
</dbReference>
<dbReference type="EMBL" id="JXQK01000061">
    <property type="protein sequence ID" value="KIP61853.1"/>
    <property type="molecule type" value="Genomic_DNA"/>
</dbReference>
<reference evidence="1 2" key="1">
    <citation type="submission" date="2015-01" db="EMBL/GenBank/DDBJ databases">
        <title>Comparative genomics of non-oral Prevotella species.</title>
        <authorList>
            <person name="Accetto T."/>
            <person name="Nograsek B."/>
            <person name="Avgustin G."/>
        </authorList>
    </citation>
    <scope>NUCLEOTIDE SEQUENCE [LARGE SCALE GENOMIC DNA]</scope>
    <source>
        <strain evidence="1 2">P5-119</strain>
    </source>
</reference>
<keyword evidence="2" id="KW-1185">Reference proteome</keyword>
<accession>A0A0D0HBY1</accession>
<dbReference type="RefSeq" id="WP_042519428.1">
    <property type="nucleotide sequence ID" value="NZ_JXQH01000080.1"/>
</dbReference>
<comment type="caution">
    <text evidence="1">The sequence shown here is derived from an EMBL/GenBank/DDBJ whole genome shotgun (WGS) entry which is preliminary data.</text>
</comment>
<dbReference type="SUPFAM" id="SSF160925">
    <property type="entry name" value="PG1388-like"/>
    <property type="match status" value="1"/>
</dbReference>
<dbReference type="Pfam" id="PF11644">
    <property type="entry name" value="DUF3256"/>
    <property type="match status" value="1"/>
</dbReference>
<proteinExistence type="predicted"/>
<evidence type="ECO:0000313" key="2">
    <source>
        <dbReference type="Proteomes" id="UP000032046"/>
    </source>
</evidence>
<sequence length="212" mass="23995">MNILKIIATSLIILSGQGIYAQKTMKDVWKEMPDSILPIMNSSIRSDIVDNDNVDENKEGIKNLLGGELKLVSLNDKFIDVRLSEKSGVQLLLLKKDTGTDLICMNRYYGNPAAESDVDFYTIDWTPVDTEKNVVISARDDFYSQVIDSLKKETGKKEPAVLDPIMIVVSLSDKENGELTFNTYVPLKISTDVDLPDFKMQRCLKWDGRYFK</sequence>
<name>A0A0D0HBY1_9BACT</name>
<protein>
    <recommendedName>
        <fullName evidence="3">DUF3256 family protein</fullName>
    </recommendedName>
</protein>